<evidence type="ECO:0000313" key="4">
    <source>
        <dbReference type="Proteomes" id="UP001292094"/>
    </source>
</evidence>
<gene>
    <name evidence="3" type="ORF">Pmani_008491</name>
    <name evidence="2" type="ORF">Pmani_011245</name>
</gene>
<comment type="caution">
    <text evidence="2">The sequence shown here is derived from an EMBL/GenBank/DDBJ whole genome shotgun (WGS) entry which is preliminary data.</text>
</comment>
<feature type="compositionally biased region" description="Acidic residues" evidence="1">
    <location>
        <begin position="91"/>
        <end position="101"/>
    </location>
</feature>
<feature type="compositionally biased region" description="Low complexity" evidence="1">
    <location>
        <begin position="67"/>
        <end position="83"/>
    </location>
</feature>
<organism evidence="2 4">
    <name type="scientific">Petrolisthes manimaculis</name>
    <dbReference type="NCBI Taxonomy" id="1843537"/>
    <lineage>
        <taxon>Eukaryota</taxon>
        <taxon>Metazoa</taxon>
        <taxon>Ecdysozoa</taxon>
        <taxon>Arthropoda</taxon>
        <taxon>Crustacea</taxon>
        <taxon>Multicrustacea</taxon>
        <taxon>Malacostraca</taxon>
        <taxon>Eumalacostraca</taxon>
        <taxon>Eucarida</taxon>
        <taxon>Decapoda</taxon>
        <taxon>Pleocyemata</taxon>
        <taxon>Anomura</taxon>
        <taxon>Galatheoidea</taxon>
        <taxon>Porcellanidae</taxon>
        <taxon>Petrolisthes</taxon>
    </lineage>
</organism>
<protein>
    <submittedName>
        <fullName evidence="2">Uncharacterized protein</fullName>
    </submittedName>
</protein>
<sequence length="101" mass="10602">MSRDKFQVSNASLMIENIVTGIVCGRPTPLQIPLGVTLSHKSLIEDFSVLGVTCTYDEVHLFKGSAAASASSDPSPNGSADDGLIQTTADNFDEEIASAND</sequence>
<dbReference type="Proteomes" id="UP001292094">
    <property type="component" value="Unassembled WGS sequence"/>
</dbReference>
<evidence type="ECO:0000313" key="2">
    <source>
        <dbReference type="EMBL" id="KAK4317684.1"/>
    </source>
</evidence>
<name>A0AAE1Q1F9_9EUCA</name>
<proteinExistence type="predicted"/>
<dbReference type="EMBL" id="JAWZYT010000901">
    <property type="protein sequence ID" value="KAK4317684.1"/>
    <property type="molecule type" value="Genomic_DNA"/>
</dbReference>
<evidence type="ECO:0000256" key="1">
    <source>
        <dbReference type="SAM" id="MobiDB-lite"/>
    </source>
</evidence>
<keyword evidence="4" id="KW-1185">Reference proteome</keyword>
<dbReference type="EMBL" id="JAWZYT010000649">
    <property type="protein sequence ID" value="KAK4320658.1"/>
    <property type="molecule type" value="Genomic_DNA"/>
</dbReference>
<evidence type="ECO:0000313" key="3">
    <source>
        <dbReference type="EMBL" id="KAK4320658.1"/>
    </source>
</evidence>
<feature type="region of interest" description="Disordered" evidence="1">
    <location>
        <begin position="67"/>
        <end position="101"/>
    </location>
</feature>
<accession>A0AAE1Q1F9</accession>
<reference evidence="2" key="1">
    <citation type="submission" date="2023-11" db="EMBL/GenBank/DDBJ databases">
        <title>Genome assemblies of two species of porcelain crab, Petrolisthes cinctipes and Petrolisthes manimaculis (Anomura: Porcellanidae).</title>
        <authorList>
            <person name="Angst P."/>
        </authorList>
    </citation>
    <scope>NUCLEOTIDE SEQUENCE</scope>
    <source>
        <strain evidence="2">PB745_02</strain>
        <tissue evidence="2">Gill</tissue>
    </source>
</reference>
<dbReference type="AlphaFoldDB" id="A0AAE1Q1F9"/>